<keyword evidence="2" id="KW-0479">Metal-binding</keyword>
<organism evidence="6 7">
    <name type="scientific">Lentzea xinjiangensis</name>
    <dbReference type="NCBI Taxonomy" id="402600"/>
    <lineage>
        <taxon>Bacteria</taxon>
        <taxon>Bacillati</taxon>
        <taxon>Actinomycetota</taxon>
        <taxon>Actinomycetes</taxon>
        <taxon>Pseudonocardiales</taxon>
        <taxon>Pseudonocardiaceae</taxon>
        <taxon>Lentzea</taxon>
    </lineage>
</organism>
<evidence type="ECO:0000313" key="7">
    <source>
        <dbReference type="Proteomes" id="UP000199352"/>
    </source>
</evidence>
<proteinExistence type="inferred from homology"/>
<dbReference type="PANTHER" id="PTHR35005">
    <property type="entry name" value="3-DEHYDRO-SCYLLO-INOSOSE HYDROLASE"/>
    <property type="match status" value="1"/>
</dbReference>
<dbReference type="Pfam" id="PF02633">
    <property type="entry name" value="Creatininase"/>
    <property type="match status" value="1"/>
</dbReference>
<reference evidence="7" key="1">
    <citation type="submission" date="2016-10" db="EMBL/GenBank/DDBJ databases">
        <authorList>
            <person name="Varghese N."/>
            <person name="Submissions S."/>
        </authorList>
    </citation>
    <scope>NUCLEOTIDE SEQUENCE [LARGE SCALE GENOMIC DNA]</scope>
    <source>
        <strain evidence="7">CGMCC 4.3525</strain>
    </source>
</reference>
<dbReference type="GO" id="GO:0046872">
    <property type="term" value="F:metal ion binding"/>
    <property type="evidence" value="ECO:0007669"/>
    <property type="project" value="UniProtKB-KW"/>
</dbReference>
<dbReference type="InterPro" id="IPR003785">
    <property type="entry name" value="Creatininase/forma_Hydrolase"/>
</dbReference>
<dbReference type="RefSeq" id="WP_089953528.1">
    <property type="nucleotide sequence ID" value="NZ_FOFR01000010.1"/>
</dbReference>
<comment type="similarity">
    <text evidence="5">Belongs to the creatininase superfamily.</text>
</comment>
<dbReference type="PANTHER" id="PTHR35005:SF1">
    <property type="entry name" value="2-AMINO-5-FORMYLAMINO-6-RIBOSYLAMINOPYRIMIDIN-4(3H)-ONE 5'-MONOPHOSPHATE DEFORMYLASE"/>
    <property type="match status" value="1"/>
</dbReference>
<keyword evidence="4" id="KW-0862">Zinc</keyword>
<dbReference type="OrthoDB" id="9801445at2"/>
<dbReference type="STRING" id="402600.SAMN05216188_110197"/>
<comment type="cofactor">
    <cofactor evidence="1">
        <name>Zn(2+)</name>
        <dbReference type="ChEBI" id="CHEBI:29105"/>
    </cofactor>
</comment>
<name>A0A1H9NHT9_9PSEU</name>
<protein>
    <submittedName>
        <fullName evidence="6">Creatinine amidohydrolase</fullName>
    </submittedName>
</protein>
<evidence type="ECO:0000256" key="3">
    <source>
        <dbReference type="ARBA" id="ARBA00022801"/>
    </source>
</evidence>
<dbReference type="SUPFAM" id="SSF102215">
    <property type="entry name" value="Creatininase"/>
    <property type="match status" value="1"/>
</dbReference>
<evidence type="ECO:0000256" key="1">
    <source>
        <dbReference type="ARBA" id="ARBA00001947"/>
    </source>
</evidence>
<dbReference type="GO" id="GO:0009231">
    <property type="term" value="P:riboflavin biosynthetic process"/>
    <property type="evidence" value="ECO:0007669"/>
    <property type="project" value="TreeGrafter"/>
</dbReference>
<dbReference type="EMBL" id="FOFR01000010">
    <property type="protein sequence ID" value="SER34953.1"/>
    <property type="molecule type" value="Genomic_DNA"/>
</dbReference>
<dbReference type="AlphaFoldDB" id="A0A1H9NHT9"/>
<dbReference type="Proteomes" id="UP000199352">
    <property type="component" value="Unassembled WGS sequence"/>
</dbReference>
<keyword evidence="7" id="KW-1185">Reference proteome</keyword>
<dbReference type="Gene3D" id="3.40.50.10310">
    <property type="entry name" value="Creatininase"/>
    <property type="match status" value="1"/>
</dbReference>
<dbReference type="InterPro" id="IPR024087">
    <property type="entry name" value="Creatininase-like_sf"/>
</dbReference>
<keyword evidence="3 6" id="KW-0378">Hydrolase</keyword>
<accession>A0A1H9NHT9</accession>
<evidence type="ECO:0000313" key="6">
    <source>
        <dbReference type="EMBL" id="SER34953.1"/>
    </source>
</evidence>
<evidence type="ECO:0000256" key="4">
    <source>
        <dbReference type="ARBA" id="ARBA00022833"/>
    </source>
</evidence>
<evidence type="ECO:0000256" key="5">
    <source>
        <dbReference type="ARBA" id="ARBA00024029"/>
    </source>
</evidence>
<evidence type="ECO:0000256" key="2">
    <source>
        <dbReference type="ARBA" id="ARBA00022723"/>
    </source>
</evidence>
<sequence>MSEYRWNRLTAPELRDLAARNAIVLLPVGSTEQHGAHLPTGVDDFLAAEVCLRAAAVASERVPVVVAPSTWCGLAEHHMAFGGTLTLSLSTLHALLRDLCRSVLRAGFRRILLVNGHGGNATALHALATELTAELGTVIAVTSYFTAGAAVLASTLETQRQLMHACEGETSMMLAAFPELVRQELVPQAVGPAIALQPEDPAAVYHPTPFERVSPSGVAGDARTATAVKGEALLDGCARALTEELLRLP</sequence>
<dbReference type="GO" id="GO:0016811">
    <property type="term" value="F:hydrolase activity, acting on carbon-nitrogen (but not peptide) bonds, in linear amides"/>
    <property type="evidence" value="ECO:0007669"/>
    <property type="project" value="TreeGrafter"/>
</dbReference>
<gene>
    <name evidence="6" type="ORF">SAMN05216188_110197</name>
</gene>